<evidence type="ECO:0000313" key="2">
    <source>
        <dbReference type="EMBL" id="TCG11230.1"/>
    </source>
</evidence>
<protein>
    <recommendedName>
        <fullName evidence="4">DUF948 domain-containing protein</fullName>
    </recommendedName>
</protein>
<dbReference type="RefSeq" id="WP_131599062.1">
    <property type="nucleotide sequence ID" value="NZ_CBDBYK010000012.1"/>
</dbReference>
<organism evidence="2 3">
    <name type="scientific">Mycoplasma marinum</name>
    <dbReference type="NCBI Taxonomy" id="1937190"/>
    <lineage>
        <taxon>Bacteria</taxon>
        <taxon>Bacillati</taxon>
        <taxon>Mycoplasmatota</taxon>
        <taxon>Mollicutes</taxon>
        <taxon>Mycoplasmataceae</taxon>
        <taxon>Mycoplasma</taxon>
    </lineage>
</organism>
<dbReference type="AlphaFoldDB" id="A0A4R0XS31"/>
<evidence type="ECO:0000256" key="1">
    <source>
        <dbReference type="SAM" id="Phobius"/>
    </source>
</evidence>
<dbReference type="OrthoDB" id="400255at2"/>
<keyword evidence="1" id="KW-1133">Transmembrane helix</keyword>
<feature type="transmembrane region" description="Helical" evidence="1">
    <location>
        <begin position="6"/>
        <end position="30"/>
    </location>
</feature>
<keyword evidence="3" id="KW-1185">Reference proteome</keyword>
<dbReference type="Proteomes" id="UP000294192">
    <property type="component" value="Unassembled WGS sequence"/>
</dbReference>
<comment type="caution">
    <text evidence="2">The sequence shown here is derived from an EMBL/GenBank/DDBJ whole genome shotgun (WGS) entry which is preliminary data.</text>
</comment>
<name>A0A4R0XS31_9MOLU</name>
<gene>
    <name evidence="2" type="ORF">C4B24_02620</name>
</gene>
<accession>A0A4R0XS31</accession>
<proteinExistence type="predicted"/>
<keyword evidence="1" id="KW-0812">Transmembrane</keyword>
<sequence>MDVKTSALVIIGIVAAILLIVAIFYAITAFRRMAITYKKIDYLVEDITYKSETLNSTVETISKVSNYLDIFEVVAQKNVKSAIKLVSRNRETIYSMAEKLKELALSEKDGKNKKGGK</sequence>
<dbReference type="EMBL" id="PSZO01000010">
    <property type="protein sequence ID" value="TCG11230.1"/>
    <property type="molecule type" value="Genomic_DNA"/>
</dbReference>
<evidence type="ECO:0000313" key="3">
    <source>
        <dbReference type="Proteomes" id="UP000294192"/>
    </source>
</evidence>
<reference evidence="2 3" key="1">
    <citation type="submission" date="2018-02" db="EMBL/GenBank/DDBJ databases">
        <title>Mycoplasma marinum and Mycoplasma todarodis sp. nov., moderately halophilic and psychrotolerant mycoplasmas isolated from cephalopods.</title>
        <authorList>
            <person name="Viver T."/>
        </authorList>
    </citation>
    <scope>NUCLEOTIDE SEQUENCE [LARGE SCALE GENOMIC DNA]</scope>
    <source>
        <strain evidence="2 3">PE</strain>
    </source>
</reference>
<keyword evidence="1" id="KW-0472">Membrane</keyword>
<evidence type="ECO:0008006" key="4">
    <source>
        <dbReference type="Google" id="ProtNLM"/>
    </source>
</evidence>